<dbReference type="RefSeq" id="WP_126908170.1">
    <property type="nucleotide sequence ID" value="NZ_ML133751.1"/>
</dbReference>
<protein>
    <submittedName>
        <fullName evidence="1">Uncharacterized protein</fullName>
    </submittedName>
</protein>
<reference evidence="1 2" key="1">
    <citation type="submission" date="2018-11" db="EMBL/GenBank/DDBJ databases">
        <title>Rhizobium chutanense sp. nov., isolated from root nodules of Phaseolus vulgaris in China.</title>
        <authorList>
            <person name="Huo Y."/>
        </authorList>
    </citation>
    <scope>NUCLEOTIDE SEQUENCE [LARGE SCALE GENOMIC DNA]</scope>
    <source>
        <strain evidence="1 2">C16</strain>
    </source>
</reference>
<evidence type="ECO:0000313" key="1">
    <source>
        <dbReference type="EMBL" id="RUM08413.1"/>
    </source>
</evidence>
<sequence>MVISKGRPRRIGDKARSSPTVILGLVPRICCPIDRKQMLGTSPSMTKEGLADCVDKLTKVSVKTFVMHLVDCVN</sequence>
<dbReference type="OrthoDB" id="8404534at2"/>
<dbReference type="Proteomes" id="UP000278081">
    <property type="component" value="Unassembled WGS sequence"/>
</dbReference>
<accession>A0A3S0SZ82</accession>
<name>A0A3S0SZ82_9HYPH</name>
<comment type="caution">
    <text evidence="1">The sequence shown here is derived from an EMBL/GenBank/DDBJ whole genome shotgun (WGS) entry which is preliminary data.</text>
</comment>
<dbReference type="AlphaFoldDB" id="A0A3S0SZ82"/>
<dbReference type="EMBL" id="RJTJ01000004">
    <property type="protein sequence ID" value="RUM08413.1"/>
    <property type="molecule type" value="Genomic_DNA"/>
</dbReference>
<organism evidence="1 2">
    <name type="scientific">Rhizobium chutanense</name>
    <dbReference type="NCBI Taxonomy" id="2035448"/>
    <lineage>
        <taxon>Bacteria</taxon>
        <taxon>Pseudomonadati</taxon>
        <taxon>Pseudomonadota</taxon>
        <taxon>Alphaproteobacteria</taxon>
        <taxon>Hyphomicrobiales</taxon>
        <taxon>Rhizobiaceae</taxon>
        <taxon>Rhizobium/Agrobacterium group</taxon>
        <taxon>Rhizobium</taxon>
    </lineage>
</organism>
<gene>
    <name evidence="1" type="ORF">EFR84_06390</name>
</gene>
<evidence type="ECO:0000313" key="2">
    <source>
        <dbReference type="Proteomes" id="UP000278081"/>
    </source>
</evidence>
<proteinExistence type="predicted"/>